<feature type="compositionally biased region" description="Basic and acidic residues" evidence="1">
    <location>
        <begin position="219"/>
        <end position="228"/>
    </location>
</feature>
<gene>
    <name evidence="2" type="ORF">Cvel_22253</name>
</gene>
<dbReference type="AlphaFoldDB" id="A0A0G4GK17"/>
<feature type="compositionally biased region" description="Basic and acidic residues" evidence="1">
    <location>
        <begin position="176"/>
        <end position="210"/>
    </location>
</feature>
<feature type="region of interest" description="Disordered" evidence="1">
    <location>
        <begin position="176"/>
        <end position="242"/>
    </location>
</feature>
<evidence type="ECO:0000313" key="2">
    <source>
        <dbReference type="EMBL" id="CEM30274.1"/>
    </source>
</evidence>
<proteinExistence type="predicted"/>
<sequence length="242" mass="27616">MAGGGRSKAAQKRDRWLKPQVVNGRVAAVVGDGISLDKVFERRDVITEYCGYDIDRETALELRWEGRDTHIMSLKNGGDCLDGKLVGGAVQGLPGGQFANDGNRKSILDDPAEKKENKNNAEKIWVWDPTIVRSYDRRYWEIEDEWTLREMERIDEENLLEEEAAARRREEAARRREAAEARRREAAEARRREAADARRREAAEARRREAAQANRKRKAENAGKDNRTVKKGRVGGQQKKSS</sequence>
<accession>A0A0G4GK17</accession>
<feature type="compositionally biased region" description="Basic and acidic residues" evidence="1">
    <location>
        <begin position="102"/>
        <end position="115"/>
    </location>
</feature>
<name>A0A0G4GK17_9ALVE</name>
<reference evidence="2" key="1">
    <citation type="submission" date="2014-11" db="EMBL/GenBank/DDBJ databases">
        <authorList>
            <person name="Otto D Thomas"/>
            <person name="Naeem Raeece"/>
        </authorList>
    </citation>
    <scope>NUCLEOTIDE SEQUENCE</scope>
</reference>
<feature type="region of interest" description="Disordered" evidence="1">
    <location>
        <begin position="96"/>
        <end position="115"/>
    </location>
</feature>
<evidence type="ECO:0000256" key="1">
    <source>
        <dbReference type="SAM" id="MobiDB-lite"/>
    </source>
</evidence>
<dbReference type="VEuPathDB" id="CryptoDB:Cvel_22253"/>
<protein>
    <submittedName>
        <fullName evidence="2">Uncharacterized protein</fullName>
    </submittedName>
</protein>
<organism evidence="2">
    <name type="scientific">Chromera velia CCMP2878</name>
    <dbReference type="NCBI Taxonomy" id="1169474"/>
    <lineage>
        <taxon>Eukaryota</taxon>
        <taxon>Sar</taxon>
        <taxon>Alveolata</taxon>
        <taxon>Colpodellida</taxon>
        <taxon>Chromeraceae</taxon>
        <taxon>Chromera</taxon>
    </lineage>
</organism>
<dbReference type="EMBL" id="CDMZ01001290">
    <property type="protein sequence ID" value="CEM30274.1"/>
    <property type="molecule type" value="Genomic_DNA"/>
</dbReference>